<dbReference type="EC" id="2.1.1.56" evidence="1"/>
<evidence type="ECO:0000256" key="3">
    <source>
        <dbReference type="ARBA" id="ARBA00022679"/>
    </source>
</evidence>
<feature type="coiled-coil region" evidence="6">
    <location>
        <begin position="1157"/>
        <end position="1184"/>
    </location>
</feature>
<keyword evidence="6" id="KW-0175">Coiled coil</keyword>
<evidence type="ECO:0000256" key="1">
    <source>
        <dbReference type="ARBA" id="ARBA00011926"/>
    </source>
</evidence>
<dbReference type="GO" id="GO:0005634">
    <property type="term" value="C:nucleus"/>
    <property type="evidence" value="ECO:0007669"/>
    <property type="project" value="TreeGrafter"/>
</dbReference>
<evidence type="ECO:0000259" key="7">
    <source>
        <dbReference type="PROSITE" id="PS51562"/>
    </source>
</evidence>
<dbReference type="InterPro" id="IPR039753">
    <property type="entry name" value="RG7MT1"/>
</dbReference>
<protein>
    <recommendedName>
        <fullName evidence="1">mRNA (guanine-N(7))-methyltransferase</fullName>
        <ecNumber evidence="1">2.1.1.56</ecNumber>
    </recommendedName>
</protein>
<dbReference type="InterPro" id="IPR001339">
    <property type="entry name" value="mRNA_cap_enzyme_adenylation"/>
</dbReference>
<evidence type="ECO:0000256" key="4">
    <source>
        <dbReference type="ARBA" id="ARBA00022691"/>
    </source>
</evidence>
<dbReference type="GO" id="GO:0004484">
    <property type="term" value="F:mRNA guanylyltransferase activity"/>
    <property type="evidence" value="ECO:0007669"/>
    <property type="project" value="InterPro"/>
</dbReference>
<dbReference type="PANTHER" id="PTHR12189">
    <property type="entry name" value="MRNA GUANINE-7- METHYLTRANSFERASE"/>
    <property type="match status" value="1"/>
</dbReference>
<proteinExistence type="predicted"/>
<reference evidence="8" key="1">
    <citation type="journal article" date="2020" name="Nature">
        <title>Giant virus diversity and host interactions through global metagenomics.</title>
        <authorList>
            <person name="Schulz F."/>
            <person name="Roux S."/>
            <person name="Paez-Espino D."/>
            <person name="Jungbluth S."/>
            <person name="Walsh D.A."/>
            <person name="Denef V.J."/>
            <person name="McMahon K.D."/>
            <person name="Konstantinidis K.T."/>
            <person name="Eloe-Fadrosh E.A."/>
            <person name="Kyrpides N.C."/>
            <person name="Woyke T."/>
        </authorList>
    </citation>
    <scope>NUCLEOTIDE SEQUENCE</scope>
    <source>
        <strain evidence="8">GVMAG-M-3300024261-37</strain>
    </source>
</reference>
<dbReference type="Gene3D" id="3.40.50.150">
    <property type="entry name" value="Vaccinia Virus protein VP39"/>
    <property type="match status" value="1"/>
</dbReference>
<keyword evidence="2" id="KW-0489">Methyltransferase</keyword>
<dbReference type="Gene3D" id="3.30.470.30">
    <property type="entry name" value="DNA ligase/mRNA capping enzyme"/>
    <property type="match status" value="1"/>
</dbReference>
<dbReference type="Gene3D" id="2.40.50.140">
    <property type="entry name" value="Nucleic acid-binding proteins"/>
    <property type="match status" value="1"/>
</dbReference>
<keyword evidence="4" id="KW-0949">S-adenosyl-L-methionine</keyword>
<dbReference type="GO" id="GO:0005524">
    <property type="term" value="F:ATP binding"/>
    <property type="evidence" value="ECO:0007669"/>
    <property type="project" value="InterPro"/>
</dbReference>
<dbReference type="SUPFAM" id="SSF56091">
    <property type="entry name" value="DNA ligase/mRNA capping enzyme, catalytic domain"/>
    <property type="match status" value="1"/>
</dbReference>
<keyword evidence="5" id="KW-0694">RNA-binding</keyword>
<accession>A0A6C0ITL6</accession>
<dbReference type="InterPro" id="IPR004971">
    <property type="entry name" value="mRNA_G-N7_MeTrfase_dom"/>
</dbReference>
<dbReference type="SUPFAM" id="SSF50249">
    <property type="entry name" value="Nucleic acid-binding proteins"/>
    <property type="match status" value="1"/>
</dbReference>
<dbReference type="Pfam" id="PF03291">
    <property type="entry name" value="mRNA_G-N7_MeTrfase"/>
    <property type="match status" value="1"/>
</dbReference>
<organism evidence="8">
    <name type="scientific">viral metagenome</name>
    <dbReference type="NCBI Taxonomy" id="1070528"/>
    <lineage>
        <taxon>unclassified sequences</taxon>
        <taxon>metagenomes</taxon>
        <taxon>organismal metagenomes</taxon>
    </lineage>
</organism>
<evidence type="ECO:0000256" key="6">
    <source>
        <dbReference type="SAM" id="Coils"/>
    </source>
</evidence>
<dbReference type="GO" id="GO:0004482">
    <property type="term" value="F:mRNA 5'-cap (guanine-N7-)-methyltransferase activity"/>
    <property type="evidence" value="ECO:0007669"/>
    <property type="project" value="UniProtKB-EC"/>
</dbReference>
<evidence type="ECO:0000313" key="8">
    <source>
        <dbReference type="EMBL" id="QHT94903.1"/>
    </source>
</evidence>
<sequence length="1189" mass="138598">MTDETEKISPIDNLFKYLDKWIVSSNSNQSNSRILEELEIIFGIDKFNKISKTSFDNVINKLTANNWMMENEKGTHYLNINQRTENLQGRTTTSPLRFQVNGISAVSEYCKTETIVDSGGNLKENIYITKKVRKLENDSTSYNQDTKRQDRAPPLSPIFIDNYQCKVNYKVETNFIDETQKEFEDDRSEKWVKREMEKWEDTTKIFRYIKRYTLVNDEYPFKIDCSVVKEPKVRKVGNRLIWVPHYHIKDSGIFENNAHYEIELELNWKYIENLIKEVKSKHPKYYVASETFGTSRWGEFQGEETNSNKFLIDALYKKIKSGIKVVLSGLQNTNYPISYPEQNNVTKKYIELTFSDETSKKGKGRKITKQQLLQDTMAYKRQSKKYFIGPATVSLERKHLSKKPIDDMPNINNLYTITEKADGVRRMLYISDNGKIYFLDINLTVTFIGCITKNKKLFNTILDGEYVSYDNSRRFINLYLLFDIYYLGGEDLKGLDFYNIKSGSNGCRFDKLNAVYSNLINDKKMENIVKGKSLPINIRLKNFMDNRNANIYSQCQQLLEKINNNHFEYEVDGIIFTPIDKKIVSGTWMHSFKWKPPRHNTIDFLIQTEKEQDEKNDSIYNKFIEGTNSTSSNELQQYKKVTLRVGFSQRNHGFLNPIQTMITGDMPKKTYNYQNYYPVPFYPYNNNESKTSEWHIANIPLKKVGSKLLMVAEDGNIFDDETIVEFKYEKDSTVPSSWKWKPIKVRFDKTFAYRKGQPNFGNDYKTANSVWKSIHNPVTEEMLSGKIEIPENIEDADVYYSKHDSVTKTQAFRNFHNRYVKHNLIKRISTPGDSLIDLAVGKAGDMPKWIDSRLSTVVGIDYSRDNIENQVDGAASRYLKQKQQGRKLIPDCMFLKGDSSKNIKSGEAFSDDKNKAIMKAIYGLGTKDKKEIGKGLYDVHGIGRDGFNIVSVQFAAHYFFEDLIKLNEFVKNVAENCAVKGYFIGTCFDGKKLFNKLKDLKENETFYQENKNKEVIWSATKLYSKETFDADETSLGLPVEIFQESINKKHTEFLVNFKYFERILNNYGFTVCNSQELNSIHFKNSVGSFQELFDDMKQEIEREDGGIKETWVGDALKLSDAEKNISFLNNYFIFKKRENTIVNVEISTNQTVQDKITKEQEDLYKDISKQMKKTKRKVTKFKKKFKLPS</sequence>
<dbReference type="PROSITE" id="PS51562">
    <property type="entry name" value="RNA_CAP0_MT"/>
    <property type="match status" value="1"/>
</dbReference>
<feature type="domain" description="MRNA cap 0 methyltransferase" evidence="7">
    <location>
        <begin position="808"/>
        <end position="1137"/>
    </location>
</feature>
<dbReference type="InterPro" id="IPR012340">
    <property type="entry name" value="NA-bd_OB-fold"/>
</dbReference>
<name>A0A6C0ITL6_9ZZZZ</name>
<dbReference type="PANTHER" id="PTHR12189:SF2">
    <property type="entry name" value="MRNA CAP GUANINE-N7 METHYLTRANSFERASE"/>
    <property type="match status" value="1"/>
</dbReference>
<dbReference type="EMBL" id="MN740232">
    <property type="protein sequence ID" value="QHT94903.1"/>
    <property type="molecule type" value="Genomic_DNA"/>
</dbReference>
<dbReference type="Pfam" id="PF01331">
    <property type="entry name" value="mRNA_cap_enzyme"/>
    <property type="match status" value="1"/>
</dbReference>
<dbReference type="InterPro" id="IPR029063">
    <property type="entry name" value="SAM-dependent_MTases_sf"/>
</dbReference>
<dbReference type="GO" id="GO:0003723">
    <property type="term" value="F:RNA binding"/>
    <property type="evidence" value="ECO:0007669"/>
    <property type="project" value="UniProtKB-KW"/>
</dbReference>
<keyword evidence="3" id="KW-0808">Transferase</keyword>
<dbReference type="AlphaFoldDB" id="A0A6C0ITL6"/>
<evidence type="ECO:0000256" key="5">
    <source>
        <dbReference type="ARBA" id="ARBA00022884"/>
    </source>
</evidence>
<dbReference type="SUPFAM" id="SSF53335">
    <property type="entry name" value="S-adenosyl-L-methionine-dependent methyltransferases"/>
    <property type="match status" value="1"/>
</dbReference>
<evidence type="ECO:0000256" key="2">
    <source>
        <dbReference type="ARBA" id="ARBA00022603"/>
    </source>
</evidence>